<gene>
    <name evidence="1" type="ORF">F5144DRAFT_290761</name>
</gene>
<evidence type="ECO:0000313" key="2">
    <source>
        <dbReference type="Proteomes" id="UP000724584"/>
    </source>
</evidence>
<name>A0ACB7P489_9PEZI</name>
<sequence>MRYLVTVLSSVFDCITVVKSEVAGCGVAFPGPEGPGSQLTPYSKPPCTKNHLVLCMHCKNRGAQRKARPCVHGYSAQTIR</sequence>
<proteinExistence type="predicted"/>
<organism evidence="1 2">
    <name type="scientific">Chaetomium tenue</name>
    <dbReference type="NCBI Taxonomy" id="1854479"/>
    <lineage>
        <taxon>Eukaryota</taxon>
        <taxon>Fungi</taxon>
        <taxon>Dikarya</taxon>
        <taxon>Ascomycota</taxon>
        <taxon>Pezizomycotina</taxon>
        <taxon>Sordariomycetes</taxon>
        <taxon>Sordariomycetidae</taxon>
        <taxon>Sordariales</taxon>
        <taxon>Chaetomiaceae</taxon>
        <taxon>Chaetomium</taxon>
    </lineage>
</organism>
<comment type="caution">
    <text evidence="1">The sequence shown here is derived from an EMBL/GenBank/DDBJ whole genome shotgun (WGS) entry which is preliminary data.</text>
</comment>
<evidence type="ECO:0000313" key="1">
    <source>
        <dbReference type="EMBL" id="KAH6627989.1"/>
    </source>
</evidence>
<reference evidence="1 2" key="1">
    <citation type="journal article" date="2021" name="Nat. Commun.">
        <title>Genetic determinants of endophytism in the Arabidopsis root mycobiome.</title>
        <authorList>
            <person name="Mesny F."/>
            <person name="Miyauchi S."/>
            <person name="Thiergart T."/>
            <person name="Pickel B."/>
            <person name="Atanasova L."/>
            <person name="Karlsson M."/>
            <person name="Huettel B."/>
            <person name="Barry K.W."/>
            <person name="Haridas S."/>
            <person name="Chen C."/>
            <person name="Bauer D."/>
            <person name="Andreopoulos W."/>
            <person name="Pangilinan J."/>
            <person name="LaButti K."/>
            <person name="Riley R."/>
            <person name="Lipzen A."/>
            <person name="Clum A."/>
            <person name="Drula E."/>
            <person name="Henrissat B."/>
            <person name="Kohler A."/>
            <person name="Grigoriev I.V."/>
            <person name="Martin F.M."/>
            <person name="Hacquard S."/>
        </authorList>
    </citation>
    <scope>NUCLEOTIDE SEQUENCE [LARGE SCALE GENOMIC DNA]</scope>
    <source>
        <strain evidence="1 2">MPI-SDFR-AT-0079</strain>
    </source>
</reference>
<accession>A0ACB7P489</accession>
<keyword evidence="2" id="KW-1185">Reference proteome</keyword>
<dbReference type="EMBL" id="JAGIZQ010000005">
    <property type="protein sequence ID" value="KAH6627989.1"/>
    <property type="molecule type" value="Genomic_DNA"/>
</dbReference>
<protein>
    <submittedName>
        <fullName evidence="1">Uncharacterized protein</fullName>
    </submittedName>
</protein>
<dbReference type="Proteomes" id="UP000724584">
    <property type="component" value="Unassembled WGS sequence"/>
</dbReference>